<accession>A0ACC1XGH6</accession>
<evidence type="ECO:0000313" key="1">
    <source>
        <dbReference type="EMBL" id="KAJ4710221.1"/>
    </source>
</evidence>
<dbReference type="EMBL" id="CM051402">
    <property type="protein sequence ID" value="KAJ4710221.1"/>
    <property type="molecule type" value="Genomic_DNA"/>
</dbReference>
<sequence>MEKVKDWNYKVIKKIGAGGFGKVYKCRNLTTGQIVAIKMVSILNGLEGVPGYMIREISLLRELEHENIVRVLDVLSSRDYLYIVFEYLDIDLSSFITKQKSALTSPIIKAILKQILLGLSYCHSLKVLHRDLKPSNLLIDLKSNKVKIADFGLAVSFGIPRKEYSYDEVACPYKAPELQIRFSEYSTPLDMWAVGCIFAEMIIGKPLFPRQKKDHLSLIFSLFSKPTKESWHGMTYVHEDLPMYPPSATANLTEKFHGLESAGVDLLSKMLCLDPEQRITASDALEHEYLQGVGYEPLTLPAPSHLPYRCFGRFIPCIHKQLYPQDSSQPDDKYEQICEIAKGSSGVVLKCRVNETKQIVALKKILIENASEGVQCSVIREVALLKELKHDNIVSLLEVERDSKGLNLVFEHLDINLHDFIRQNDRGLRLIKKFLYDILRGISYCHSNKILHRDLKPKNLLINLEKRIVKIADFGLAMAAGIPLSTHINQNRTSPQVGTLEYRAPEILLGRTKYSASVDMWAVGCIFAEMVMGKRLFNGMCEDDILYEIFSFSGMPDEDTLPEVTSLSEFVISMLPPNPTQNLADEVIGLDPDGLDLLSRMLYLNPTTRITANRALAHAFLKDVDNSPTTPSLSINS</sequence>
<keyword evidence="1" id="KW-0808">Transferase</keyword>
<proteinExistence type="predicted"/>
<organism evidence="1 2">
    <name type="scientific">Melia azedarach</name>
    <name type="common">Chinaberry tree</name>
    <dbReference type="NCBI Taxonomy" id="155640"/>
    <lineage>
        <taxon>Eukaryota</taxon>
        <taxon>Viridiplantae</taxon>
        <taxon>Streptophyta</taxon>
        <taxon>Embryophyta</taxon>
        <taxon>Tracheophyta</taxon>
        <taxon>Spermatophyta</taxon>
        <taxon>Magnoliopsida</taxon>
        <taxon>eudicotyledons</taxon>
        <taxon>Gunneridae</taxon>
        <taxon>Pentapetalae</taxon>
        <taxon>rosids</taxon>
        <taxon>malvids</taxon>
        <taxon>Sapindales</taxon>
        <taxon>Meliaceae</taxon>
        <taxon>Melia</taxon>
    </lineage>
</organism>
<dbReference type="Proteomes" id="UP001164539">
    <property type="component" value="Chromosome 9"/>
</dbReference>
<keyword evidence="1" id="KW-0418">Kinase</keyword>
<keyword evidence="2" id="KW-1185">Reference proteome</keyword>
<name>A0ACC1XGH6_MELAZ</name>
<comment type="caution">
    <text evidence="1">The sequence shown here is derived from an EMBL/GenBank/DDBJ whole genome shotgun (WGS) entry which is preliminary data.</text>
</comment>
<gene>
    <name evidence="1" type="ORF">OWV82_016435</name>
</gene>
<protein>
    <submittedName>
        <fullName evidence="1">Protein kinase</fullName>
    </submittedName>
</protein>
<evidence type="ECO:0000313" key="2">
    <source>
        <dbReference type="Proteomes" id="UP001164539"/>
    </source>
</evidence>
<reference evidence="1 2" key="1">
    <citation type="journal article" date="2023" name="Science">
        <title>Complex scaffold remodeling in plant triterpene biosynthesis.</title>
        <authorList>
            <person name="De La Pena R."/>
            <person name="Hodgson H."/>
            <person name="Liu J.C."/>
            <person name="Stephenson M.J."/>
            <person name="Martin A.C."/>
            <person name="Owen C."/>
            <person name="Harkess A."/>
            <person name="Leebens-Mack J."/>
            <person name="Jimenez L.E."/>
            <person name="Osbourn A."/>
            <person name="Sattely E.S."/>
        </authorList>
    </citation>
    <scope>NUCLEOTIDE SEQUENCE [LARGE SCALE GENOMIC DNA]</scope>
    <source>
        <strain evidence="2">cv. JPN11</strain>
        <tissue evidence="1">Leaf</tissue>
    </source>
</reference>